<evidence type="ECO:0000259" key="6">
    <source>
        <dbReference type="PROSITE" id="PS50893"/>
    </source>
</evidence>
<dbReference type="SUPFAM" id="SSF52540">
    <property type="entry name" value="P-loop containing nucleoside triphosphate hydrolases"/>
    <property type="match status" value="2"/>
</dbReference>
<sequence length="509" mass="55097">MTGGHLIEVRNASKAYGGVRALSDVSIHLDRGEILGLAGENGAGKSTLCKALAGAVELSEGEILIDGRPQRLGSPADALRAGIVMVYQETSLVPTMTVAQNIQLGAERPFNRLRVLYRETQAVLSGMNFHVDPTALCGSLGAGQRQMVEIARAIFHDAKLVIFDEPTASLAPAEKKQFFRLLRRLKADGRAVITISHALEEALKVCDRIAVLRDGAHIVTKPAAAFSRQELITHMVGRAVEDSYYGSLMSSRERFIAAGQQAARKLPRTLRVENLCYGGVVRNMSFSARAGEVTGIAGLIGAGRTEAAKVISGVFKRDMINGGRVFLDGKPVRYRTPKHAMRDGIVYVTEDRKLNGYFETMDTARNVYVGWLAAYAGAFSGASGARARGVAQPWLERLHVRSLARDARLVELSGGNQQKVVIAKSLCQKPRVVFFDEPTRGVDVGSIPEIHAFIRALAAEGIVVVVISSYLPEVLSVSDRILVARQGRIVEELPAHEATQDKIMYAAAS</sequence>
<dbReference type="Gene3D" id="3.40.50.300">
    <property type="entry name" value="P-loop containing nucleotide triphosphate hydrolases"/>
    <property type="match status" value="2"/>
</dbReference>
<accession>A0ABV7KYF6</accession>
<feature type="domain" description="ABC transporter" evidence="6">
    <location>
        <begin position="264"/>
        <end position="506"/>
    </location>
</feature>
<dbReference type="EMBL" id="JBHRTR010000023">
    <property type="protein sequence ID" value="MFC3227443.1"/>
    <property type="molecule type" value="Genomic_DNA"/>
</dbReference>
<dbReference type="CDD" id="cd03215">
    <property type="entry name" value="ABC_Carb_Monos_II"/>
    <property type="match status" value="1"/>
</dbReference>
<keyword evidence="4" id="KW-0547">Nucleotide-binding</keyword>
<feature type="domain" description="ABC transporter" evidence="6">
    <location>
        <begin position="7"/>
        <end position="239"/>
    </location>
</feature>
<evidence type="ECO:0000256" key="4">
    <source>
        <dbReference type="ARBA" id="ARBA00022741"/>
    </source>
</evidence>
<evidence type="ECO:0000313" key="7">
    <source>
        <dbReference type="EMBL" id="MFC3227443.1"/>
    </source>
</evidence>
<dbReference type="PANTHER" id="PTHR43790:SF9">
    <property type="entry name" value="GALACTOFURANOSE TRANSPORTER ATP-BINDING PROTEIN YTFR"/>
    <property type="match status" value="1"/>
</dbReference>
<dbReference type="PROSITE" id="PS50893">
    <property type="entry name" value="ABC_TRANSPORTER_2"/>
    <property type="match status" value="2"/>
</dbReference>
<dbReference type="Proteomes" id="UP001595528">
    <property type="component" value="Unassembled WGS sequence"/>
</dbReference>
<evidence type="ECO:0000256" key="3">
    <source>
        <dbReference type="ARBA" id="ARBA00022737"/>
    </source>
</evidence>
<dbReference type="PROSITE" id="PS00211">
    <property type="entry name" value="ABC_TRANSPORTER_1"/>
    <property type="match status" value="1"/>
</dbReference>
<gene>
    <name evidence="7" type="ORF">ACFOGJ_09390</name>
</gene>
<protein>
    <submittedName>
        <fullName evidence="7">Sugar ABC transporter ATP-binding protein</fullName>
    </submittedName>
</protein>
<dbReference type="InterPro" id="IPR003439">
    <property type="entry name" value="ABC_transporter-like_ATP-bd"/>
</dbReference>
<proteinExistence type="predicted"/>
<dbReference type="InterPro" id="IPR017871">
    <property type="entry name" value="ABC_transporter-like_CS"/>
</dbReference>
<dbReference type="SMART" id="SM00382">
    <property type="entry name" value="AAA"/>
    <property type="match status" value="2"/>
</dbReference>
<dbReference type="CDD" id="cd03216">
    <property type="entry name" value="ABC_Carb_Monos_I"/>
    <property type="match status" value="1"/>
</dbReference>
<keyword evidence="2" id="KW-0762">Sugar transport</keyword>
<dbReference type="InterPro" id="IPR003593">
    <property type="entry name" value="AAA+_ATPase"/>
</dbReference>
<evidence type="ECO:0000313" key="8">
    <source>
        <dbReference type="Proteomes" id="UP001595528"/>
    </source>
</evidence>
<dbReference type="GO" id="GO:0005524">
    <property type="term" value="F:ATP binding"/>
    <property type="evidence" value="ECO:0007669"/>
    <property type="project" value="UniProtKB-KW"/>
</dbReference>
<dbReference type="Pfam" id="PF00005">
    <property type="entry name" value="ABC_tran"/>
    <property type="match status" value="2"/>
</dbReference>
<reference evidence="8" key="1">
    <citation type="journal article" date="2019" name="Int. J. Syst. Evol. Microbiol.">
        <title>The Global Catalogue of Microorganisms (GCM) 10K type strain sequencing project: providing services to taxonomists for standard genome sequencing and annotation.</title>
        <authorList>
            <consortium name="The Broad Institute Genomics Platform"/>
            <consortium name="The Broad Institute Genome Sequencing Center for Infectious Disease"/>
            <person name="Wu L."/>
            <person name="Ma J."/>
        </authorList>
    </citation>
    <scope>NUCLEOTIDE SEQUENCE [LARGE SCALE GENOMIC DNA]</scope>
    <source>
        <strain evidence="8">KCTC 42964</strain>
    </source>
</reference>
<evidence type="ECO:0000256" key="2">
    <source>
        <dbReference type="ARBA" id="ARBA00022597"/>
    </source>
</evidence>
<keyword evidence="8" id="KW-1185">Reference proteome</keyword>
<name>A0ABV7KYF6_9PROT</name>
<keyword evidence="5 7" id="KW-0067">ATP-binding</keyword>
<evidence type="ECO:0000256" key="1">
    <source>
        <dbReference type="ARBA" id="ARBA00022448"/>
    </source>
</evidence>
<evidence type="ECO:0000256" key="5">
    <source>
        <dbReference type="ARBA" id="ARBA00022840"/>
    </source>
</evidence>
<keyword evidence="3" id="KW-0677">Repeat</keyword>
<comment type="caution">
    <text evidence="7">The sequence shown here is derived from an EMBL/GenBank/DDBJ whole genome shotgun (WGS) entry which is preliminary data.</text>
</comment>
<dbReference type="InterPro" id="IPR027417">
    <property type="entry name" value="P-loop_NTPase"/>
</dbReference>
<keyword evidence="1" id="KW-0813">Transport</keyword>
<dbReference type="PANTHER" id="PTHR43790">
    <property type="entry name" value="CARBOHYDRATE TRANSPORT ATP-BINDING PROTEIN MG119-RELATED"/>
    <property type="match status" value="1"/>
</dbReference>
<dbReference type="InterPro" id="IPR050107">
    <property type="entry name" value="ABC_carbohydrate_import_ATPase"/>
</dbReference>
<dbReference type="RefSeq" id="WP_379899611.1">
    <property type="nucleotide sequence ID" value="NZ_JBHRTR010000023.1"/>
</dbReference>
<organism evidence="7 8">
    <name type="scientific">Marinibaculum pumilum</name>
    <dbReference type="NCBI Taxonomy" id="1766165"/>
    <lineage>
        <taxon>Bacteria</taxon>
        <taxon>Pseudomonadati</taxon>
        <taxon>Pseudomonadota</taxon>
        <taxon>Alphaproteobacteria</taxon>
        <taxon>Rhodospirillales</taxon>
        <taxon>Rhodospirillaceae</taxon>
        <taxon>Marinibaculum</taxon>
    </lineage>
</organism>